<name>A0AAJ7J851_9HYME</name>
<evidence type="ECO:0000313" key="12">
    <source>
        <dbReference type="RefSeq" id="XP_017886496.1"/>
    </source>
</evidence>
<dbReference type="Proteomes" id="UP000694925">
    <property type="component" value="Unplaced"/>
</dbReference>
<feature type="transmembrane region" description="Helical" evidence="9">
    <location>
        <begin position="72"/>
        <end position="91"/>
    </location>
</feature>
<keyword evidence="8" id="KW-0807">Transducer</keyword>
<sequence length="462" mass="51399">MNSSYLWGEDEEGWGARYYFTYYSQFEDRTGIGTMMEVVVLAASFVLAVGGNLGMAGCILRYKELRTPTNMCLVNLAAADLLFTVGVPAIAYTRFTQSWRFGDAICKLLPYTQFVCGFVLLWTLTFISMDRHRCLTIAPYRSALTRTRVVITSLITWIIASLVFLPVVFWFKQKEPVNDKVICTLVFPRTEILNISLCYTIPIIVLACLLPMVLLVYHYQRIFQKILDTRSTWAVPCIAQGLESSSGGISGGCGDGVGGGASATGRRDSELSVVGTLLPWAGRKMSCTSFTGSKKGRGRTGSLSQQEETRLYKHLRVVRILLLNVVAVLVMWLPITIMMLLIYVDGQRSVDDTNFFLRSHHFVWTLIIAQLNTIVNPLLYGVLSENFRVVCIAKLWKRRGLDSNSIRSAENAGPKKNAKSLQAFQTRLGTGSSLGNPLKNLKKYSDCGIVGSIIEVPNSEKL</sequence>
<evidence type="ECO:0000256" key="3">
    <source>
        <dbReference type="ARBA" id="ARBA00022692"/>
    </source>
</evidence>
<dbReference type="GeneID" id="108628818"/>
<dbReference type="InterPro" id="IPR017452">
    <property type="entry name" value="GPCR_Rhodpsn_7TM"/>
</dbReference>
<evidence type="ECO:0000313" key="11">
    <source>
        <dbReference type="Proteomes" id="UP000694925"/>
    </source>
</evidence>
<dbReference type="PANTHER" id="PTHR45695">
    <property type="entry name" value="LEUCOKININ RECEPTOR-RELATED"/>
    <property type="match status" value="1"/>
</dbReference>
<feature type="transmembrane region" description="Helical" evidence="9">
    <location>
        <begin position="192"/>
        <end position="217"/>
    </location>
</feature>
<dbReference type="CDD" id="cd00637">
    <property type="entry name" value="7tm_classA_rhodopsin-like"/>
    <property type="match status" value="1"/>
</dbReference>
<feature type="transmembrane region" description="Helical" evidence="9">
    <location>
        <begin position="111"/>
        <end position="129"/>
    </location>
</feature>
<dbReference type="Gene3D" id="1.20.1070.10">
    <property type="entry name" value="Rhodopsin 7-helix transmembrane proteins"/>
    <property type="match status" value="1"/>
</dbReference>
<keyword evidence="7" id="KW-0675">Receptor</keyword>
<dbReference type="PRINTS" id="PR00237">
    <property type="entry name" value="GPCRRHODOPSN"/>
</dbReference>
<dbReference type="PROSITE" id="PS50262">
    <property type="entry name" value="G_PROTEIN_RECEP_F1_2"/>
    <property type="match status" value="1"/>
</dbReference>
<evidence type="ECO:0000259" key="10">
    <source>
        <dbReference type="PROSITE" id="PS50262"/>
    </source>
</evidence>
<dbReference type="RefSeq" id="XP_017886496.1">
    <property type="nucleotide sequence ID" value="XM_018031007.2"/>
</dbReference>
<feature type="transmembrane region" description="Helical" evidence="9">
    <location>
        <begin position="149"/>
        <end position="172"/>
    </location>
</feature>
<evidence type="ECO:0000256" key="1">
    <source>
        <dbReference type="ARBA" id="ARBA00004141"/>
    </source>
</evidence>
<evidence type="ECO:0000256" key="5">
    <source>
        <dbReference type="ARBA" id="ARBA00023040"/>
    </source>
</evidence>
<evidence type="ECO:0000256" key="2">
    <source>
        <dbReference type="ARBA" id="ARBA00010663"/>
    </source>
</evidence>
<keyword evidence="5" id="KW-0297">G-protein coupled receptor</keyword>
<dbReference type="PANTHER" id="PTHR45695:SF37">
    <property type="entry name" value="FREE FATTY ACID RECEPTOR 4-LIKE"/>
    <property type="match status" value="1"/>
</dbReference>
<accession>A0AAJ7J851</accession>
<feature type="transmembrane region" description="Helical" evidence="9">
    <location>
        <begin position="362"/>
        <end position="383"/>
    </location>
</feature>
<gene>
    <name evidence="12" type="primary">LOC108628818</name>
</gene>
<dbReference type="GO" id="GO:0005886">
    <property type="term" value="C:plasma membrane"/>
    <property type="evidence" value="ECO:0007669"/>
    <property type="project" value="TreeGrafter"/>
</dbReference>
<reference evidence="12" key="1">
    <citation type="submission" date="2025-08" db="UniProtKB">
        <authorList>
            <consortium name="RefSeq"/>
        </authorList>
    </citation>
    <scope>IDENTIFICATION</scope>
    <source>
        <tissue evidence="12">Whole body</tissue>
    </source>
</reference>
<dbReference type="KEGG" id="ccal:108628818"/>
<protein>
    <submittedName>
        <fullName evidence="12">Free fatty acid receptor 4-like isoform X1</fullName>
    </submittedName>
</protein>
<comment type="similarity">
    <text evidence="2">Belongs to the G-protein coupled receptor 1 family.</text>
</comment>
<organism evidence="11 12">
    <name type="scientific">Ceratina calcarata</name>
    <dbReference type="NCBI Taxonomy" id="156304"/>
    <lineage>
        <taxon>Eukaryota</taxon>
        <taxon>Metazoa</taxon>
        <taxon>Ecdysozoa</taxon>
        <taxon>Arthropoda</taxon>
        <taxon>Hexapoda</taxon>
        <taxon>Insecta</taxon>
        <taxon>Pterygota</taxon>
        <taxon>Neoptera</taxon>
        <taxon>Endopterygota</taxon>
        <taxon>Hymenoptera</taxon>
        <taxon>Apocrita</taxon>
        <taxon>Aculeata</taxon>
        <taxon>Apoidea</taxon>
        <taxon>Anthophila</taxon>
        <taxon>Apidae</taxon>
        <taxon>Ceratina</taxon>
        <taxon>Zadontomerus</taxon>
    </lineage>
</organism>
<keyword evidence="6 9" id="KW-0472">Membrane</keyword>
<dbReference type="AlphaFoldDB" id="A0AAJ7J851"/>
<evidence type="ECO:0000256" key="4">
    <source>
        <dbReference type="ARBA" id="ARBA00022989"/>
    </source>
</evidence>
<evidence type="ECO:0000256" key="9">
    <source>
        <dbReference type="SAM" id="Phobius"/>
    </source>
</evidence>
<keyword evidence="11" id="KW-1185">Reference proteome</keyword>
<feature type="transmembrane region" description="Helical" evidence="9">
    <location>
        <begin position="38"/>
        <end position="60"/>
    </location>
</feature>
<feature type="domain" description="G-protein coupled receptors family 1 profile" evidence="10">
    <location>
        <begin position="51"/>
        <end position="380"/>
    </location>
</feature>
<evidence type="ECO:0000256" key="6">
    <source>
        <dbReference type="ARBA" id="ARBA00023136"/>
    </source>
</evidence>
<dbReference type="Pfam" id="PF00001">
    <property type="entry name" value="7tm_1"/>
    <property type="match status" value="1"/>
</dbReference>
<dbReference type="GO" id="GO:0004930">
    <property type="term" value="F:G protein-coupled receptor activity"/>
    <property type="evidence" value="ECO:0007669"/>
    <property type="project" value="UniProtKB-KW"/>
</dbReference>
<evidence type="ECO:0000256" key="7">
    <source>
        <dbReference type="ARBA" id="ARBA00023170"/>
    </source>
</evidence>
<proteinExistence type="inferred from homology"/>
<dbReference type="InterPro" id="IPR000276">
    <property type="entry name" value="GPCR_Rhodpsn"/>
</dbReference>
<dbReference type="SUPFAM" id="SSF81321">
    <property type="entry name" value="Family A G protein-coupled receptor-like"/>
    <property type="match status" value="1"/>
</dbReference>
<feature type="transmembrane region" description="Helical" evidence="9">
    <location>
        <begin position="320"/>
        <end position="342"/>
    </location>
</feature>
<keyword evidence="3 9" id="KW-0812">Transmembrane</keyword>
<comment type="subcellular location">
    <subcellularLocation>
        <location evidence="1">Membrane</location>
        <topology evidence="1">Multi-pass membrane protein</topology>
    </subcellularLocation>
</comment>
<evidence type="ECO:0000256" key="8">
    <source>
        <dbReference type="ARBA" id="ARBA00023224"/>
    </source>
</evidence>
<keyword evidence="4 9" id="KW-1133">Transmembrane helix</keyword>